<dbReference type="Proteomes" id="UP001054945">
    <property type="component" value="Unassembled WGS sequence"/>
</dbReference>
<evidence type="ECO:0000313" key="3">
    <source>
        <dbReference type="Proteomes" id="UP001054945"/>
    </source>
</evidence>
<accession>A0AAV4NGC6</accession>
<sequence>MSLYIRWTVCAWMADAMQFLRGNFPRSLRWGKRRAQWTVRDRVAGSVGRKLDFPPVLQGSGSKVIVHCRRSPFLTEGCRQPNPASWEQSREGGNTGSPYSTKTVSNAGESRTEQLALLI</sequence>
<feature type="region of interest" description="Disordered" evidence="1">
    <location>
        <begin position="76"/>
        <end position="111"/>
    </location>
</feature>
<evidence type="ECO:0000313" key="2">
    <source>
        <dbReference type="EMBL" id="GIX82499.1"/>
    </source>
</evidence>
<evidence type="ECO:0000256" key="1">
    <source>
        <dbReference type="SAM" id="MobiDB-lite"/>
    </source>
</evidence>
<keyword evidence="3" id="KW-1185">Reference proteome</keyword>
<name>A0AAV4NGC6_CAEEX</name>
<comment type="caution">
    <text evidence="2">The sequence shown here is derived from an EMBL/GenBank/DDBJ whole genome shotgun (WGS) entry which is preliminary data.</text>
</comment>
<protein>
    <submittedName>
        <fullName evidence="2">Uncharacterized protein</fullName>
    </submittedName>
</protein>
<organism evidence="2 3">
    <name type="scientific">Caerostris extrusa</name>
    <name type="common">Bark spider</name>
    <name type="synonym">Caerostris bankana</name>
    <dbReference type="NCBI Taxonomy" id="172846"/>
    <lineage>
        <taxon>Eukaryota</taxon>
        <taxon>Metazoa</taxon>
        <taxon>Ecdysozoa</taxon>
        <taxon>Arthropoda</taxon>
        <taxon>Chelicerata</taxon>
        <taxon>Arachnida</taxon>
        <taxon>Araneae</taxon>
        <taxon>Araneomorphae</taxon>
        <taxon>Entelegynae</taxon>
        <taxon>Araneoidea</taxon>
        <taxon>Araneidae</taxon>
        <taxon>Caerostris</taxon>
    </lineage>
</organism>
<proteinExistence type="predicted"/>
<dbReference type="EMBL" id="BPLR01020784">
    <property type="protein sequence ID" value="GIX82499.1"/>
    <property type="molecule type" value="Genomic_DNA"/>
</dbReference>
<feature type="compositionally biased region" description="Polar residues" evidence="1">
    <location>
        <begin position="96"/>
        <end position="109"/>
    </location>
</feature>
<gene>
    <name evidence="2" type="ORF">CEXT_801251</name>
</gene>
<dbReference type="AlphaFoldDB" id="A0AAV4NGC6"/>
<reference evidence="2 3" key="1">
    <citation type="submission" date="2021-06" db="EMBL/GenBank/DDBJ databases">
        <title>Caerostris extrusa draft genome.</title>
        <authorList>
            <person name="Kono N."/>
            <person name="Arakawa K."/>
        </authorList>
    </citation>
    <scope>NUCLEOTIDE SEQUENCE [LARGE SCALE GENOMIC DNA]</scope>
</reference>